<reference evidence="4" key="1">
    <citation type="journal article" date="2019" name="Int. J. Syst. Evol. Microbiol.">
        <title>The Global Catalogue of Microorganisms (GCM) 10K type strain sequencing project: providing services to taxonomists for standard genome sequencing and annotation.</title>
        <authorList>
            <consortium name="The Broad Institute Genomics Platform"/>
            <consortium name="The Broad Institute Genome Sequencing Center for Infectious Disease"/>
            <person name="Wu L."/>
            <person name="Ma J."/>
        </authorList>
    </citation>
    <scope>NUCLEOTIDE SEQUENCE [LARGE SCALE GENOMIC DNA]</scope>
    <source>
        <strain evidence="4">KCTC 52487</strain>
    </source>
</reference>
<evidence type="ECO:0008006" key="5">
    <source>
        <dbReference type="Google" id="ProtNLM"/>
    </source>
</evidence>
<keyword evidence="2" id="KW-0812">Transmembrane</keyword>
<accession>A0ABV6ZYU6</accession>
<dbReference type="EMBL" id="JBHRSV010000019">
    <property type="protein sequence ID" value="MFC2926533.1"/>
    <property type="molecule type" value="Genomic_DNA"/>
</dbReference>
<protein>
    <recommendedName>
        <fullName evidence="5">Protoheme IX farnesyltransferase</fullName>
    </recommendedName>
</protein>
<sequence>MSGIPTPPHQKPTVSEGKTPGPDERGAPRNMSPVEREAFISARKRRNRAIALGLIGFAVLVFVITALRLMQNIAAGQAG</sequence>
<organism evidence="3 4">
    <name type="scientific">Hyphobacterium vulgare</name>
    <dbReference type="NCBI Taxonomy" id="1736751"/>
    <lineage>
        <taxon>Bacteria</taxon>
        <taxon>Pseudomonadati</taxon>
        <taxon>Pseudomonadota</taxon>
        <taxon>Alphaproteobacteria</taxon>
        <taxon>Maricaulales</taxon>
        <taxon>Maricaulaceae</taxon>
        <taxon>Hyphobacterium</taxon>
    </lineage>
</organism>
<proteinExistence type="predicted"/>
<keyword evidence="2" id="KW-1133">Transmembrane helix</keyword>
<feature type="transmembrane region" description="Helical" evidence="2">
    <location>
        <begin position="49"/>
        <end position="70"/>
    </location>
</feature>
<evidence type="ECO:0000313" key="4">
    <source>
        <dbReference type="Proteomes" id="UP001595379"/>
    </source>
</evidence>
<gene>
    <name evidence="3" type="ORF">ACFOOR_10490</name>
</gene>
<dbReference type="RefSeq" id="WP_343164319.1">
    <property type="nucleotide sequence ID" value="NZ_JBHRSV010000019.1"/>
</dbReference>
<comment type="caution">
    <text evidence="3">The sequence shown here is derived from an EMBL/GenBank/DDBJ whole genome shotgun (WGS) entry which is preliminary data.</text>
</comment>
<keyword evidence="2" id="KW-0472">Membrane</keyword>
<evidence type="ECO:0000313" key="3">
    <source>
        <dbReference type="EMBL" id="MFC2926533.1"/>
    </source>
</evidence>
<evidence type="ECO:0000256" key="1">
    <source>
        <dbReference type="SAM" id="MobiDB-lite"/>
    </source>
</evidence>
<feature type="compositionally biased region" description="Pro residues" evidence="1">
    <location>
        <begin position="1"/>
        <end position="10"/>
    </location>
</feature>
<name>A0ABV6ZYU6_9PROT</name>
<keyword evidence="4" id="KW-1185">Reference proteome</keyword>
<feature type="region of interest" description="Disordered" evidence="1">
    <location>
        <begin position="1"/>
        <end position="35"/>
    </location>
</feature>
<dbReference type="Proteomes" id="UP001595379">
    <property type="component" value="Unassembled WGS sequence"/>
</dbReference>
<evidence type="ECO:0000256" key="2">
    <source>
        <dbReference type="SAM" id="Phobius"/>
    </source>
</evidence>